<evidence type="ECO:0000256" key="6">
    <source>
        <dbReference type="HAMAP-Rule" id="MF_01007"/>
    </source>
</evidence>
<feature type="binding site" evidence="6">
    <location>
        <position position="82"/>
    </location>
    <ligand>
        <name>S-adenosyl-L-methionine</name>
        <dbReference type="ChEBI" id="CHEBI:59789"/>
    </ligand>
</feature>
<dbReference type="EMBL" id="JBHSOZ010000003">
    <property type="protein sequence ID" value="MFC5712247.1"/>
    <property type="molecule type" value="Genomic_DNA"/>
</dbReference>
<keyword evidence="9" id="KW-1185">Reference proteome</keyword>
<organism evidence="8 9">
    <name type="scientific">Thalassorhabdus alkalitolerans</name>
    <dbReference type="NCBI Taxonomy" id="2282697"/>
    <lineage>
        <taxon>Bacteria</taxon>
        <taxon>Bacillati</taxon>
        <taxon>Bacillota</taxon>
        <taxon>Bacilli</taxon>
        <taxon>Bacillales</taxon>
        <taxon>Bacillaceae</taxon>
        <taxon>Thalassorhabdus</taxon>
    </lineage>
</organism>
<proteinExistence type="inferred from homology"/>
<dbReference type="InterPro" id="IPR023397">
    <property type="entry name" value="SAM-dep_MeTrfase_MraW_recog"/>
</dbReference>
<comment type="function">
    <text evidence="6">Specifically methylates the N4 position of cytidine in position 1402 (C1402) of 16S rRNA.</text>
</comment>
<feature type="compositionally biased region" description="Basic and acidic residues" evidence="7">
    <location>
        <begin position="308"/>
        <end position="319"/>
    </location>
</feature>
<dbReference type="Pfam" id="PF01795">
    <property type="entry name" value="Methyltransf_5"/>
    <property type="match status" value="1"/>
</dbReference>
<comment type="similarity">
    <text evidence="1 6">Belongs to the methyltransferase superfamily. RsmH family.</text>
</comment>
<comment type="caution">
    <text evidence="8">The sequence shown here is derived from an EMBL/GenBank/DDBJ whole genome shotgun (WGS) entry which is preliminary data.</text>
</comment>
<evidence type="ECO:0000256" key="1">
    <source>
        <dbReference type="ARBA" id="ARBA00010396"/>
    </source>
</evidence>
<dbReference type="Gene3D" id="3.40.50.150">
    <property type="entry name" value="Vaccinia Virus protein VP39"/>
    <property type="match status" value="1"/>
</dbReference>
<feature type="binding site" evidence="6">
    <location>
        <position position="103"/>
    </location>
    <ligand>
        <name>S-adenosyl-L-methionine</name>
        <dbReference type="ChEBI" id="CHEBI:59789"/>
    </ligand>
</feature>
<dbReference type="NCBIfam" id="TIGR00006">
    <property type="entry name" value="16S rRNA (cytosine(1402)-N(4))-methyltransferase RsmH"/>
    <property type="match status" value="1"/>
</dbReference>
<keyword evidence="3 6" id="KW-0489">Methyltransferase</keyword>
<keyword evidence="2 6" id="KW-0698">rRNA processing</keyword>
<feature type="binding site" evidence="6">
    <location>
        <position position="110"/>
    </location>
    <ligand>
        <name>S-adenosyl-L-methionine</name>
        <dbReference type="ChEBI" id="CHEBI:59789"/>
    </ligand>
</feature>
<dbReference type="SUPFAM" id="SSF81799">
    <property type="entry name" value="Putative methyltransferase TM0872, insert domain"/>
    <property type="match status" value="1"/>
</dbReference>
<dbReference type="RefSeq" id="WP_054635253.1">
    <property type="nucleotide sequence ID" value="NZ_JBHSOZ010000003.1"/>
</dbReference>
<feature type="binding site" evidence="6">
    <location>
        <begin position="35"/>
        <end position="37"/>
    </location>
    <ligand>
        <name>S-adenosyl-L-methionine</name>
        <dbReference type="ChEBI" id="CHEBI:59789"/>
    </ligand>
</feature>
<dbReference type="EC" id="2.1.1.199" evidence="6"/>
<dbReference type="InterPro" id="IPR029063">
    <property type="entry name" value="SAM-dependent_MTases_sf"/>
</dbReference>
<sequence length="319" mass="36014">MAAEFQHETVLLEEAIEGLNVKENGVYVDCTLGGGGHSEAILHRLQGDGHLFAFEQDERARSFANERLAAYQEQLTIIPANFRYLKEELGHRGISNVDGILFDLGVSSPQLDEGERGFSYQHDAPLDMRMDQSMEVTAKDIVNQWPYEELVKVIFRYGEERFAKQIARAIESRRKTKEIQTTDELTEIIKEAIPAPARRKGGHPSKRTFQAIRIAVNDELAAFEEAVKDAINLLSPSGRLCVITFHSLEDRICKQVMREAGKRPELPRGLPIVPSEAEPILELITRKPITASTEELDNNRRARSAKLRIAEKKGDVNRE</sequence>
<dbReference type="GO" id="GO:0008168">
    <property type="term" value="F:methyltransferase activity"/>
    <property type="evidence" value="ECO:0007669"/>
    <property type="project" value="UniProtKB-KW"/>
</dbReference>
<gene>
    <name evidence="6 8" type="primary">rsmH</name>
    <name evidence="8" type="ORF">ACFPU1_05595</name>
</gene>
<dbReference type="SUPFAM" id="SSF53335">
    <property type="entry name" value="S-adenosyl-L-methionine-dependent methyltransferases"/>
    <property type="match status" value="1"/>
</dbReference>
<evidence type="ECO:0000313" key="8">
    <source>
        <dbReference type="EMBL" id="MFC5712247.1"/>
    </source>
</evidence>
<dbReference type="Gene3D" id="1.10.150.170">
    <property type="entry name" value="Putative methyltransferase TM0872, insert domain"/>
    <property type="match status" value="1"/>
</dbReference>
<evidence type="ECO:0000256" key="3">
    <source>
        <dbReference type="ARBA" id="ARBA00022603"/>
    </source>
</evidence>
<evidence type="ECO:0000256" key="5">
    <source>
        <dbReference type="ARBA" id="ARBA00022691"/>
    </source>
</evidence>
<reference evidence="9" key="1">
    <citation type="journal article" date="2019" name="Int. J. Syst. Evol. Microbiol.">
        <title>The Global Catalogue of Microorganisms (GCM) 10K type strain sequencing project: providing services to taxonomists for standard genome sequencing and annotation.</title>
        <authorList>
            <consortium name="The Broad Institute Genomics Platform"/>
            <consortium name="The Broad Institute Genome Sequencing Center for Infectious Disease"/>
            <person name="Wu L."/>
            <person name="Ma J."/>
        </authorList>
    </citation>
    <scope>NUCLEOTIDE SEQUENCE [LARGE SCALE GENOMIC DNA]</scope>
    <source>
        <strain evidence="9">CECT 7184</strain>
    </source>
</reference>
<evidence type="ECO:0000313" key="9">
    <source>
        <dbReference type="Proteomes" id="UP001596142"/>
    </source>
</evidence>
<name>A0ABW0YLI3_9BACI</name>
<comment type="subcellular location">
    <subcellularLocation>
        <location evidence="6">Cytoplasm</location>
    </subcellularLocation>
</comment>
<keyword evidence="4 6" id="KW-0808">Transferase</keyword>
<comment type="catalytic activity">
    <reaction evidence="6">
        <text>cytidine(1402) in 16S rRNA + S-adenosyl-L-methionine = N(4)-methylcytidine(1402) in 16S rRNA + S-adenosyl-L-homocysteine + H(+)</text>
        <dbReference type="Rhea" id="RHEA:42928"/>
        <dbReference type="Rhea" id="RHEA-COMP:10286"/>
        <dbReference type="Rhea" id="RHEA-COMP:10287"/>
        <dbReference type="ChEBI" id="CHEBI:15378"/>
        <dbReference type="ChEBI" id="CHEBI:57856"/>
        <dbReference type="ChEBI" id="CHEBI:59789"/>
        <dbReference type="ChEBI" id="CHEBI:74506"/>
        <dbReference type="ChEBI" id="CHEBI:82748"/>
        <dbReference type="EC" id="2.1.1.199"/>
    </reaction>
</comment>
<evidence type="ECO:0000256" key="7">
    <source>
        <dbReference type="SAM" id="MobiDB-lite"/>
    </source>
</evidence>
<feature type="region of interest" description="Disordered" evidence="7">
    <location>
        <begin position="294"/>
        <end position="319"/>
    </location>
</feature>
<accession>A0ABW0YLI3</accession>
<dbReference type="PANTHER" id="PTHR11265:SF0">
    <property type="entry name" value="12S RRNA N4-METHYLCYTIDINE METHYLTRANSFERASE"/>
    <property type="match status" value="1"/>
</dbReference>
<dbReference type="Proteomes" id="UP001596142">
    <property type="component" value="Unassembled WGS sequence"/>
</dbReference>
<evidence type="ECO:0000256" key="2">
    <source>
        <dbReference type="ARBA" id="ARBA00022552"/>
    </source>
</evidence>
<feature type="binding site" evidence="6">
    <location>
        <position position="55"/>
    </location>
    <ligand>
        <name>S-adenosyl-L-methionine</name>
        <dbReference type="ChEBI" id="CHEBI:59789"/>
    </ligand>
</feature>
<dbReference type="PIRSF" id="PIRSF004486">
    <property type="entry name" value="MraW"/>
    <property type="match status" value="1"/>
</dbReference>
<keyword evidence="5 6" id="KW-0949">S-adenosyl-L-methionine</keyword>
<protein>
    <recommendedName>
        <fullName evidence="6">Ribosomal RNA small subunit methyltransferase H</fullName>
        <ecNumber evidence="6">2.1.1.199</ecNumber>
    </recommendedName>
    <alternativeName>
        <fullName evidence="6">16S rRNA m(4)C1402 methyltransferase</fullName>
    </alternativeName>
    <alternativeName>
        <fullName evidence="6">rRNA (cytosine-N(4)-)-methyltransferase RsmH</fullName>
    </alternativeName>
</protein>
<evidence type="ECO:0000256" key="4">
    <source>
        <dbReference type="ARBA" id="ARBA00022679"/>
    </source>
</evidence>
<dbReference type="InterPro" id="IPR002903">
    <property type="entry name" value="RsmH"/>
</dbReference>
<dbReference type="HAMAP" id="MF_01007">
    <property type="entry name" value="16SrRNA_methyltr_H"/>
    <property type="match status" value="1"/>
</dbReference>
<keyword evidence="6" id="KW-0963">Cytoplasm</keyword>
<dbReference type="GO" id="GO:0032259">
    <property type="term" value="P:methylation"/>
    <property type="evidence" value="ECO:0007669"/>
    <property type="project" value="UniProtKB-KW"/>
</dbReference>
<dbReference type="PANTHER" id="PTHR11265">
    <property type="entry name" value="S-ADENOSYL-METHYLTRANSFERASE MRAW"/>
    <property type="match status" value="1"/>
</dbReference>